<reference evidence="2 3" key="1">
    <citation type="submission" date="2019-02" db="EMBL/GenBank/DDBJ databases">
        <title>Genomic Encyclopedia of Archaeal and Bacterial Type Strains, Phase II (KMG-II): from individual species to whole genera.</title>
        <authorList>
            <person name="Goeker M."/>
        </authorList>
    </citation>
    <scope>NUCLEOTIDE SEQUENCE [LARGE SCALE GENOMIC DNA]</scope>
    <source>
        <strain evidence="2 3">DSM 21411</strain>
    </source>
</reference>
<name>A0A4Q7PEF9_9BACT</name>
<dbReference type="Proteomes" id="UP000292209">
    <property type="component" value="Unassembled WGS sequence"/>
</dbReference>
<evidence type="ECO:0000256" key="1">
    <source>
        <dbReference type="SAM" id="Phobius"/>
    </source>
</evidence>
<keyword evidence="1" id="KW-0472">Membrane</keyword>
<evidence type="ECO:0000313" key="2">
    <source>
        <dbReference type="EMBL" id="RZS98675.1"/>
    </source>
</evidence>
<dbReference type="Pfam" id="PF20398">
    <property type="entry name" value="DUF6691"/>
    <property type="match status" value="1"/>
</dbReference>
<feature type="transmembrane region" description="Helical" evidence="1">
    <location>
        <begin position="135"/>
        <end position="153"/>
    </location>
</feature>
<gene>
    <name evidence="2" type="ORF">BC751_4341</name>
</gene>
<feature type="transmembrane region" description="Helical" evidence="1">
    <location>
        <begin position="107"/>
        <end position="129"/>
    </location>
</feature>
<feature type="transmembrane region" description="Helical" evidence="1">
    <location>
        <begin position="62"/>
        <end position="82"/>
    </location>
</feature>
<dbReference type="InterPro" id="IPR046513">
    <property type="entry name" value="DUF6691"/>
</dbReference>
<dbReference type="AlphaFoldDB" id="A0A4Q7PEF9"/>
<feature type="transmembrane region" description="Helical" evidence="1">
    <location>
        <begin position="28"/>
        <end position="50"/>
    </location>
</feature>
<keyword evidence="3" id="KW-1185">Reference proteome</keyword>
<sequence length="161" mass="17659">MKVADKNKNVAPVECEAPNLQDKKSENLLKYLVIGIVFGIVFVKAEIISWFRIQEMFRLQSFFMYGVIGSAVMVGIISVQLIKRFNIKSISGETIIIPKKEFRKGQIIGGLIFGLGWALTGACPGPLFAQIGSGFTVVTVTLLSAIVGTWVYGKFADKLPN</sequence>
<keyword evidence="1" id="KW-1133">Transmembrane helix</keyword>
<comment type="caution">
    <text evidence="2">The sequence shown here is derived from an EMBL/GenBank/DDBJ whole genome shotgun (WGS) entry which is preliminary data.</text>
</comment>
<organism evidence="2 3">
    <name type="scientific">Cecembia calidifontis</name>
    <dbReference type="NCBI Taxonomy" id="1187080"/>
    <lineage>
        <taxon>Bacteria</taxon>
        <taxon>Pseudomonadati</taxon>
        <taxon>Bacteroidota</taxon>
        <taxon>Cytophagia</taxon>
        <taxon>Cytophagales</taxon>
        <taxon>Cyclobacteriaceae</taxon>
        <taxon>Cecembia</taxon>
    </lineage>
</organism>
<protein>
    <submittedName>
        <fullName evidence="2">Uncharacterized protein</fullName>
    </submittedName>
</protein>
<dbReference type="EMBL" id="SGXG01000001">
    <property type="protein sequence ID" value="RZS98675.1"/>
    <property type="molecule type" value="Genomic_DNA"/>
</dbReference>
<accession>A0A4Q7PEF9</accession>
<keyword evidence="1" id="KW-0812">Transmembrane</keyword>
<dbReference type="OrthoDB" id="9790409at2"/>
<dbReference type="RefSeq" id="WP_130277333.1">
    <property type="nucleotide sequence ID" value="NZ_SGXG01000001.1"/>
</dbReference>
<evidence type="ECO:0000313" key="3">
    <source>
        <dbReference type="Proteomes" id="UP000292209"/>
    </source>
</evidence>
<proteinExistence type="predicted"/>